<feature type="region of interest" description="Disordered" evidence="4">
    <location>
        <begin position="296"/>
        <end position="318"/>
    </location>
</feature>
<dbReference type="GO" id="GO:0000407">
    <property type="term" value="C:phagophore assembly site"/>
    <property type="evidence" value="ECO:0007669"/>
    <property type="project" value="TreeGrafter"/>
</dbReference>
<evidence type="ECO:0000256" key="2">
    <source>
        <dbReference type="ARBA" id="ARBA00018874"/>
    </source>
</evidence>
<dbReference type="InterPro" id="IPR012445">
    <property type="entry name" value="ATG101"/>
</dbReference>
<dbReference type="PANTHER" id="PTHR13292:SF0">
    <property type="entry name" value="AUTOPHAGY-RELATED PROTEIN 101"/>
    <property type="match status" value="1"/>
</dbReference>
<proteinExistence type="inferred from homology"/>
<evidence type="ECO:0000313" key="5">
    <source>
        <dbReference type="EMBL" id="KAK7735301.1"/>
    </source>
</evidence>
<reference evidence="5 6" key="1">
    <citation type="journal article" date="2023" name="PLoS ONE">
        <title>Cytospora paraplurivora sp. nov. isolated from orchards with fruit tree decline syndrome in Ontario, Canada.</title>
        <authorList>
            <person name="Ilyukhin E."/>
            <person name="Nguyen H.D.T."/>
            <person name="Castle A.J."/>
            <person name="Ellouze W."/>
        </authorList>
    </citation>
    <scope>NUCLEOTIDE SEQUENCE [LARGE SCALE GENOMIC DNA]</scope>
    <source>
        <strain evidence="5 6">FDS-564</strain>
    </source>
</reference>
<evidence type="ECO:0000313" key="6">
    <source>
        <dbReference type="Proteomes" id="UP001320245"/>
    </source>
</evidence>
<dbReference type="AlphaFoldDB" id="A0AAN9U7T6"/>
<feature type="compositionally biased region" description="Basic and acidic residues" evidence="4">
    <location>
        <begin position="214"/>
        <end position="228"/>
    </location>
</feature>
<accession>A0AAN9U7T6</accession>
<dbReference type="PANTHER" id="PTHR13292">
    <property type="entry name" value="AUTOPHAGY-RELATED PROTEIN 101"/>
    <property type="match status" value="1"/>
</dbReference>
<organism evidence="5 6">
    <name type="scientific">Cytospora paraplurivora</name>
    <dbReference type="NCBI Taxonomy" id="2898453"/>
    <lineage>
        <taxon>Eukaryota</taxon>
        <taxon>Fungi</taxon>
        <taxon>Dikarya</taxon>
        <taxon>Ascomycota</taxon>
        <taxon>Pezizomycotina</taxon>
        <taxon>Sordariomycetes</taxon>
        <taxon>Sordariomycetidae</taxon>
        <taxon>Diaporthales</taxon>
        <taxon>Cytosporaceae</taxon>
        <taxon>Cytospora</taxon>
    </lineage>
</organism>
<sequence length="318" mass="34459">MEKLPSPRLPQEFILDAFADPTSVRDVVRGILHTIFFHRYFPTISPQTHEVLDLTLPYVAEPELETLIDQRTATLMRELDAEKKTQSQSSQSSQSQQSRESQSQAHSREPQQSQSPSLRSQSPSQQAASLQQQARAVVGGFLGGGGAGAWGSAAAAAGGGGGGVNNNNGSGGGGGRGQISVQFMEKTRRRKTWYRGDEEVCWESWTIRVTVAEPRTESGRNDEPKEPANKGNKWHVTDDEDETPERAKVRRAMESTLLTTVMKIITSVNTYKDHIPPITTTETNPFPYSITVNQKEPSSGGGAAGGGGGWGGRFGGLY</sequence>
<protein>
    <recommendedName>
        <fullName evidence="2">Autophagy-related protein 101</fullName>
    </recommendedName>
</protein>
<gene>
    <name evidence="5" type="ORF">SLS53_007532</name>
</gene>
<dbReference type="Pfam" id="PF07855">
    <property type="entry name" value="ATG101"/>
    <property type="match status" value="1"/>
</dbReference>
<dbReference type="EMBL" id="JAJSPL020000039">
    <property type="protein sequence ID" value="KAK7735301.1"/>
    <property type="molecule type" value="Genomic_DNA"/>
</dbReference>
<feature type="region of interest" description="Disordered" evidence="4">
    <location>
        <begin position="80"/>
        <end position="132"/>
    </location>
</feature>
<dbReference type="GO" id="GO:0000045">
    <property type="term" value="P:autophagosome assembly"/>
    <property type="evidence" value="ECO:0007669"/>
    <property type="project" value="TreeGrafter"/>
</dbReference>
<name>A0AAN9U7T6_9PEZI</name>
<feature type="region of interest" description="Disordered" evidence="4">
    <location>
        <begin position="213"/>
        <end position="246"/>
    </location>
</feature>
<evidence type="ECO:0000256" key="1">
    <source>
        <dbReference type="ARBA" id="ARBA00007130"/>
    </source>
</evidence>
<keyword evidence="3" id="KW-0072">Autophagy</keyword>
<evidence type="ECO:0000256" key="4">
    <source>
        <dbReference type="SAM" id="MobiDB-lite"/>
    </source>
</evidence>
<dbReference type="GO" id="GO:1990316">
    <property type="term" value="C:Atg1/ULK1 kinase complex"/>
    <property type="evidence" value="ECO:0007669"/>
    <property type="project" value="TreeGrafter"/>
</dbReference>
<feature type="compositionally biased region" description="Low complexity" evidence="4">
    <location>
        <begin position="86"/>
        <end position="104"/>
    </location>
</feature>
<dbReference type="GO" id="GO:0019901">
    <property type="term" value="F:protein kinase binding"/>
    <property type="evidence" value="ECO:0007669"/>
    <property type="project" value="TreeGrafter"/>
</dbReference>
<keyword evidence="6" id="KW-1185">Reference proteome</keyword>
<comment type="caution">
    <text evidence="5">The sequence shown here is derived from an EMBL/GenBank/DDBJ whole genome shotgun (WGS) entry which is preliminary data.</text>
</comment>
<feature type="compositionally biased region" description="Low complexity" evidence="4">
    <location>
        <begin position="111"/>
        <end position="132"/>
    </location>
</feature>
<comment type="similarity">
    <text evidence="1">Belongs to the ATG101 family.</text>
</comment>
<dbReference type="Proteomes" id="UP001320245">
    <property type="component" value="Unassembled WGS sequence"/>
</dbReference>
<feature type="compositionally biased region" description="Gly residues" evidence="4">
    <location>
        <begin position="299"/>
        <end position="318"/>
    </location>
</feature>
<evidence type="ECO:0000256" key="3">
    <source>
        <dbReference type="ARBA" id="ARBA00023006"/>
    </source>
</evidence>